<evidence type="ECO:0000256" key="5">
    <source>
        <dbReference type="ARBA" id="ARBA00022827"/>
    </source>
</evidence>
<name>A0A0D2J686_9BACT</name>
<evidence type="ECO:0000313" key="11">
    <source>
        <dbReference type="Proteomes" id="UP000032233"/>
    </source>
</evidence>
<comment type="similarity">
    <text evidence="3 9">Belongs to the methylenetetrahydrofolate reductase family.</text>
</comment>
<keyword evidence="11" id="KW-1185">Reference proteome</keyword>
<organism evidence="10 11">
    <name type="scientific">Dethiosulfatarculus sandiegensis</name>
    <dbReference type="NCBI Taxonomy" id="1429043"/>
    <lineage>
        <taxon>Bacteria</taxon>
        <taxon>Pseudomonadati</taxon>
        <taxon>Thermodesulfobacteriota</taxon>
        <taxon>Desulfarculia</taxon>
        <taxon>Desulfarculales</taxon>
        <taxon>Desulfarculaceae</taxon>
        <taxon>Dethiosulfatarculus</taxon>
    </lineage>
</organism>
<accession>A0A0D2J686</accession>
<keyword evidence="5 9" id="KW-0274">FAD</keyword>
<dbReference type="GO" id="GO:0009086">
    <property type="term" value="P:methionine biosynthetic process"/>
    <property type="evidence" value="ECO:0007669"/>
    <property type="project" value="TreeGrafter"/>
</dbReference>
<proteinExistence type="inferred from homology"/>
<sequence>MRTFKEVLESGEFVITAEAAPPKGVNLEKMKHHIELLRDKVHAVNITDHQSSVMRYPSLGGALLAREMGAEPILQMTCRDRNRLALQADLLFAASRGVNNVLCLTGDSVVVGDHKEAKGVFDLESSQLVRTVKNLQKGYDMAGNRLDGAVDFCVGAIVTPEADPLEPQKIKFEKKIESGAEFIQTQAIYDMEKFKSFMDYAHGFNVKILAGIILLTSAGMARFMNKNVPGVLVPESLIKEMAEAPKGHALATGIKIAGRMVKQLKEENLCHGVHIMAIGKEELVPEILAAAEVSI</sequence>
<dbReference type="GO" id="GO:0035999">
    <property type="term" value="P:tetrahydrofolate interconversion"/>
    <property type="evidence" value="ECO:0007669"/>
    <property type="project" value="UniProtKB-UniPathway"/>
</dbReference>
<evidence type="ECO:0000313" key="10">
    <source>
        <dbReference type="EMBL" id="KIX13654.1"/>
    </source>
</evidence>
<dbReference type="RefSeq" id="WP_044348735.1">
    <property type="nucleotide sequence ID" value="NZ_AZAC01000014.1"/>
</dbReference>
<dbReference type="GO" id="GO:0005829">
    <property type="term" value="C:cytosol"/>
    <property type="evidence" value="ECO:0007669"/>
    <property type="project" value="TreeGrafter"/>
</dbReference>
<evidence type="ECO:0000256" key="9">
    <source>
        <dbReference type="RuleBase" id="RU003862"/>
    </source>
</evidence>
<dbReference type="Proteomes" id="UP000032233">
    <property type="component" value="Unassembled WGS sequence"/>
</dbReference>
<dbReference type="STRING" id="1429043.X474_11695"/>
<comment type="catalytic activity">
    <reaction evidence="8">
        <text>(6S)-5-methyl-5,6,7,8-tetrahydrofolate + NAD(+) = (6R)-5,10-methylene-5,6,7,8-tetrahydrofolate + NADH + H(+)</text>
        <dbReference type="Rhea" id="RHEA:19821"/>
        <dbReference type="ChEBI" id="CHEBI:15378"/>
        <dbReference type="ChEBI" id="CHEBI:15636"/>
        <dbReference type="ChEBI" id="CHEBI:18608"/>
        <dbReference type="ChEBI" id="CHEBI:57540"/>
        <dbReference type="ChEBI" id="CHEBI:57945"/>
        <dbReference type="EC" id="1.5.1.54"/>
    </reaction>
    <physiologicalReaction direction="right-to-left" evidence="8">
        <dbReference type="Rhea" id="RHEA:19823"/>
    </physiologicalReaction>
</comment>
<keyword evidence="4 9" id="KW-0285">Flavoprotein</keyword>
<dbReference type="Gene3D" id="3.20.20.220">
    <property type="match status" value="1"/>
</dbReference>
<gene>
    <name evidence="10" type="ORF">X474_11695</name>
</gene>
<dbReference type="CDD" id="cd00537">
    <property type="entry name" value="MTHFR"/>
    <property type="match status" value="1"/>
</dbReference>
<reference evidence="10 11" key="1">
    <citation type="submission" date="2013-11" db="EMBL/GenBank/DDBJ databases">
        <title>Metagenomic analysis of a methanogenic consortium involved in long chain n-alkane degradation.</title>
        <authorList>
            <person name="Davidova I.A."/>
            <person name="Callaghan A.V."/>
            <person name="Wawrik B."/>
            <person name="Pruitt S."/>
            <person name="Marks C."/>
            <person name="Duncan K.E."/>
            <person name="Suflita J.M."/>
        </authorList>
    </citation>
    <scope>NUCLEOTIDE SEQUENCE [LARGE SCALE GENOMIC DNA]</scope>
    <source>
        <strain evidence="10 11">SPR</strain>
    </source>
</reference>
<evidence type="ECO:0000256" key="8">
    <source>
        <dbReference type="ARBA" id="ARBA00048628"/>
    </source>
</evidence>
<dbReference type="InParanoid" id="A0A0D2J686"/>
<dbReference type="PANTHER" id="PTHR45754">
    <property type="entry name" value="METHYLENETETRAHYDROFOLATE REDUCTASE"/>
    <property type="match status" value="1"/>
</dbReference>
<comment type="caution">
    <text evidence="10">The sequence shown here is derived from an EMBL/GenBank/DDBJ whole genome shotgun (WGS) entry which is preliminary data.</text>
</comment>
<dbReference type="EMBL" id="AZAC01000014">
    <property type="protein sequence ID" value="KIX13654.1"/>
    <property type="molecule type" value="Genomic_DNA"/>
</dbReference>
<protein>
    <recommendedName>
        <fullName evidence="9">Methylenetetrahydrofolate reductase</fullName>
    </recommendedName>
</protein>
<evidence type="ECO:0000256" key="4">
    <source>
        <dbReference type="ARBA" id="ARBA00022630"/>
    </source>
</evidence>
<dbReference type="PATRIC" id="fig|1429043.3.peg.2487"/>
<dbReference type="InterPro" id="IPR003171">
    <property type="entry name" value="Mehydrof_redctse-like"/>
</dbReference>
<dbReference type="PANTHER" id="PTHR45754:SF3">
    <property type="entry name" value="METHYLENETETRAHYDROFOLATE REDUCTASE (NADPH)"/>
    <property type="match status" value="1"/>
</dbReference>
<dbReference type="SUPFAM" id="SSF51730">
    <property type="entry name" value="FAD-linked oxidoreductase"/>
    <property type="match status" value="1"/>
</dbReference>
<dbReference type="FunCoup" id="A0A0D2J686">
    <property type="interactions" value="326"/>
</dbReference>
<evidence type="ECO:0000256" key="1">
    <source>
        <dbReference type="ARBA" id="ARBA00001974"/>
    </source>
</evidence>
<comment type="cofactor">
    <cofactor evidence="1 9">
        <name>FAD</name>
        <dbReference type="ChEBI" id="CHEBI:57692"/>
    </cofactor>
</comment>
<dbReference type="OrthoDB" id="5428919at2"/>
<dbReference type="Pfam" id="PF02219">
    <property type="entry name" value="MTHFR"/>
    <property type="match status" value="1"/>
</dbReference>
<dbReference type="InterPro" id="IPR029041">
    <property type="entry name" value="FAD-linked_oxidoreductase-like"/>
</dbReference>
<dbReference type="GO" id="GO:0071949">
    <property type="term" value="F:FAD binding"/>
    <property type="evidence" value="ECO:0007669"/>
    <property type="project" value="TreeGrafter"/>
</dbReference>
<comment type="pathway">
    <text evidence="7">Amino-acid biosynthesis; L-methionine biosynthesis via de novo pathway.</text>
</comment>
<evidence type="ECO:0000256" key="2">
    <source>
        <dbReference type="ARBA" id="ARBA00004777"/>
    </source>
</evidence>
<evidence type="ECO:0000256" key="3">
    <source>
        <dbReference type="ARBA" id="ARBA00006743"/>
    </source>
</evidence>
<evidence type="ECO:0000256" key="7">
    <source>
        <dbReference type="ARBA" id="ARBA00034478"/>
    </source>
</evidence>
<evidence type="ECO:0000256" key="6">
    <source>
        <dbReference type="ARBA" id="ARBA00023002"/>
    </source>
</evidence>
<comment type="pathway">
    <text evidence="2 9">One-carbon metabolism; tetrahydrofolate interconversion.</text>
</comment>
<keyword evidence="6 9" id="KW-0560">Oxidoreductase</keyword>
<dbReference type="GO" id="GO:0106312">
    <property type="term" value="F:methylenetetrahydrofolate reductase (NADH) activity"/>
    <property type="evidence" value="ECO:0007669"/>
    <property type="project" value="UniProtKB-EC"/>
</dbReference>
<dbReference type="UniPathway" id="UPA00193"/>
<dbReference type="AlphaFoldDB" id="A0A0D2J686"/>